<name>A0A542EFH1_9MICO</name>
<dbReference type="AlphaFoldDB" id="A0A542EFH1"/>
<dbReference type="EMBL" id="VFMO01000001">
    <property type="protein sequence ID" value="TQJ14049.1"/>
    <property type="molecule type" value="Genomic_DNA"/>
</dbReference>
<evidence type="ECO:0000313" key="5">
    <source>
        <dbReference type="Proteomes" id="UP000320806"/>
    </source>
</evidence>
<keyword evidence="5" id="KW-1185">Reference proteome</keyword>
<comment type="caution">
    <text evidence="4">The sequence shown here is derived from an EMBL/GenBank/DDBJ whole genome shotgun (WGS) entry which is preliminary data.</text>
</comment>
<keyword evidence="4" id="KW-0689">Ribosomal protein</keyword>
<evidence type="ECO:0000259" key="3">
    <source>
        <dbReference type="PROSITE" id="PS51186"/>
    </source>
</evidence>
<dbReference type="PANTHER" id="PTHR43877">
    <property type="entry name" value="AMINOALKYLPHOSPHONATE N-ACETYLTRANSFERASE-RELATED-RELATED"/>
    <property type="match status" value="1"/>
</dbReference>
<dbReference type="Proteomes" id="UP000320806">
    <property type="component" value="Unassembled WGS sequence"/>
</dbReference>
<proteinExistence type="predicted"/>
<dbReference type="InterPro" id="IPR016181">
    <property type="entry name" value="Acyl_CoA_acyltransferase"/>
</dbReference>
<dbReference type="PROSITE" id="PS51186">
    <property type="entry name" value="GNAT"/>
    <property type="match status" value="1"/>
</dbReference>
<dbReference type="RefSeq" id="WP_129624896.1">
    <property type="nucleotide sequence ID" value="NZ_BAABCI010000034.1"/>
</dbReference>
<dbReference type="Pfam" id="PF13508">
    <property type="entry name" value="Acetyltransf_7"/>
    <property type="match status" value="1"/>
</dbReference>
<dbReference type="GO" id="GO:0005840">
    <property type="term" value="C:ribosome"/>
    <property type="evidence" value="ECO:0007669"/>
    <property type="project" value="UniProtKB-KW"/>
</dbReference>
<accession>A0A542EFH1</accession>
<reference evidence="4 5" key="1">
    <citation type="submission" date="2019-06" db="EMBL/GenBank/DDBJ databases">
        <title>Sequencing the genomes of 1000 actinobacteria strains.</title>
        <authorList>
            <person name="Klenk H.-P."/>
        </authorList>
    </citation>
    <scope>NUCLEOTIDE SEQUENCE [LARGE SCALE GENOMIC DNA]</scope>
    <source>
        <strain evidence="4 5">DSM 19828</strain>
    </source>
</reference>
<dbReference type="InterPro" id="IPR000182">
    <property type="entry name" value="GNAT_dom"/>
</dbReference>
<dbReference type="CDD" id="cd04301">
    <property type="entry name" value="NAT_SF"/>
    <property type="match status" value="1"/>
</dbReference>
<feature type="domain" description="N-acetyltransferase" evidence="3">
    <location>
        <begin position="7"/>
        <end position="164"/>
    </location>
</feature>
<keyword evidence="2" id="KW-0012">Acyltransferase</keyword>
<dbReference type="InterPro" id="IPR050832">
    <property type="entry name" value="Bact_Acetyltransf"/>
</dbReference>
<evidence type="ECO:0000256" key="1">
    <source>
        <dbReference type="ARBA" id="ARBA00022679"/>
    </source>
</evidence>
<protein>
    <submittedName>
        <fullName evidence="4">Ribosomal protein S18 acetylase RimI-like enzyme</fullName>
    </submittedName>
</protein>
<dbReference type="OrthoDB" id="5243635at2"/>
<dbReference type="SUPFAM" id="SSF55729">
    <property type="entry name" value="Acyl-CoA N-acyltransferases (Nat)"/>
    <property type="match status" value="1"/>
</dbReference>
<evidence type="ECO:0000256" key="2">
    <source>
        <dbReference type="ARBA" id="ARBA00023315"/>
    </source>
</evidence>
<keyword evidence="1" id="KW-0808">Transferase</keyword>
<sequence length="176" mass="19542">MNQAPAAVIRQAGGEDLQAVIEVGLRTWPATYAPIAGKDYVAMGLSKWWTDEATIPAIRAGRVLVAEVDGEIVGMTSFGPLDGHFMIWKLYVVPEAQGAGLGHRLLTAAINRAHSEDYEQVRLSYLVGNDHAATFYERHGFVEYEREHGGSGIPDSIWVRLQLRDPKMRNPKENDR</sequence>
<dbReference type="Gene3D" id="3.40.630.30">
    <property type="match status" value="1"/>
</dbReference>
<gene>
    <name evidence="4" type="ORF">FB459_1494</name>
</gene>
<keyword evidence="4" id="KW-0687">Ribonucleoprotein</keyword>
<dbReference type="GO" id="GO:0016747">
    <property type="term" value="F:acyltransferase activity, transferring groups other than amino-acyl groups"/>
    <property type="evidence" value="ECO:0007669"/>
    <property type="project" value="InterPro"/>
</dbReference>
<organism evidence="4 5">
    <name type="scientific">Yimella lutea</name>
    <dbReference type="NCBI Taxonomy" id="587872"/>
    <lineage>
        <taxon>Bacteria</taxon>
        <taxon>Bacillati</taxon>
        <taxon>Actinomycetota</taxon>
        <taxon>Actinomycetes</taxon>
        <taxon>Micrococcales</taxon>
        <taxon>Dermacoccaceae</taxon>
        <taxon>Yimella</taxon>
    </lineage>
</organism>
<evidence type="ECO:0000313" key="4">
    <source>
        <dbReference type="EMBL" id="TQJ14049.1"/>
    </source>
</evidence>
<dbReference type="PANTHER" id="PTHR43877:SF2">
    <property type="entry name" value="AMINOALKYLPHOSPHONATE N-ACETYLTRANSFERASE-RELATED"/>
    <property type="match status" value="1"/>
</dbReference>